<feature type="compositionally biased region" description="Basic and acidic residues" evidence="6">
    <location>
        <begin position="266"/>
        <end position="278"/>
    </location>
</feature>
<feature type="compositionally biased region" description="Polar residues" evidence="6">
    <location>
        <begin position="18"/>
        <end position="31"/>
    </location>
</feature>
<dbReference type="PANTHER" id="PTHR12506">
    <property type="entry name" value="PROTEIN PHOSPHATASE RELATED"/>
    <property type="match status" value="1"/>
</dbReference>
<dbReference type="SUPFAM" id="SSF90229">
    <property type="entry name" value="CCCH zinc finger"/>
    <property type="match status" value="5"/>
</dbReference>
<keyword evidence="3 5" id="KW-0862">Zinc</keyword>
<sequence>MGSKSSVEHQKFRHSDHQSPQNDVGNQNPQSGELGLVKPQSFGAETTAFNATDPSSSVIDADLKPNQPKMLQQNSVPINQGFGVGNQFDYQIGSVEDGIFRKTLDEDIYQVFFKEALNEAVMNLALGEDINVPGDEKSRHFDSNRGGEVGQHGTKDEVEVGLGRGMNGGGWEESDGKRARSESVNEFQGQNGNDEFGSQYGKDEEEENYGTEETSGYGGSRNYNTRSFQYPMRLEAEDCSYYIKTGNCKFGMNCKYNHPPKKRNQGARDKAKPRAEDTERLGQTECKYYLTSGGCKFGSACKYNHSRERSAVAPIVEFNFLGLPIRMGEKECPYYMRTGSCKYGSNCRFNHPDPTSVAGHDPTSGYGNGGSVQLHGAAQSTAPSWSSAPMMFPPTQGIPSSPKWTGYQATVYPTSERSLPTPPAFSMNIPATETNFYVPHQQQMPVDEFPQRPGQPDCSYFLKTGDCKYKANCRFHHPKFQSSKSTSCALSDKGLPLRPDQSICSFYNRYGICKFGPACKFDHPENWGKSVSSDGVRMARNEMEAGFS</sequence>
<keyword evidence="1 5" id="KW-0479">Metal-binding</keyword>
<feature type="compositionally biased region" description="Polar residues" evidence="6">
    <location>
        <begin position="184"/>
        <end position="193"/>
    </location>
</feature>
<comment type="caution">
    <text evidence="8">The sequence shown here is derived from an EMBL/GenBank/DDBJ whole genome shotgun (WGS) entry which is preliminary data.</text>
</comment>
<feature type="compositionally biased region" description="Polar residues" evidence="6">
    <location>
        <begin position="43"/>
        <end position="58"/>
    </location>
</feature>
<feature type="domain" description="C3H1-type" evidence="7">
    <location>
        <begin position="326"/>
        <end position="354"/>
    </location>
</feature>
<feature type="region of interest" description="Disordered" evidence="6">
    <location>
        <begin position="159"/>
        <end position="223"/>
    </location>
</feature>
<feature type="zinc finger region" description="C3H1-type" evidence="5">
    <location>
        <begin position="498"/>
        <end position="526"/>
    </location>
</feature>
<dbReference type="Gene3D" id="2.30.30.1190">
    <property type="match status" value="1"/>
</dbReference>
<dbReference type="AlphaFoldDB" id="A0ABD2Z1U0"/>
<dbReference type="Pfam" id="PF00642">
    <property type="entry name" value="zf-CCCH"/>
    <property type="match status" value="5"/>
</dbReference>
<feature type="zinc finger region" description="C3H1-type" evidence="5">
    <location>
        <begin position="280"/>
        <end position="308"/>
    </location>
</feature>
<evidence type="ECO:0000256" key="2">
    <source>
        <dbReference type="ARBA" id="ARBA00022771"/>
    </source>
</evidence>
<feature type="compositionally biased region" description="Basic and acidic residues" evidence="6">
    <location>
        <begin position="174"/>
        <end position="183"/>
    </location>
</feature>
<feature type="zinc finger region" description="C3H1-type" evidence="5">
    <location>
        <begin position="452"/>
        <end position="480"/>
    </location>
</feature>
<evidence type="ECO:0000256" key="5">
    <source>
        <dbReference type="PROSITE-ProRule" id="PRU00723"/>
    </source>
</evidence>
<feature type="compositionally biased region" description="Gly residues" evidence="6">
    <location>
        <begin position="162"/>
        <end position="171"/>
    </location>
</feature>
<dbReference type="InterPro" id="IPR000571">
    <property type="entry name" value="Znf_CCCH"/>
</dbReference>
<evidence type="ECO:0000313" key="8">
    <source>
        <dbReference type="EMBL" id="KAL3512619.1"/>
    </source>
</evidence>
<feature type="domain" description="C3H1-type" evidence="7">
    <location>
        <begin position="452"/>
        <end position="480"/>
    </location>
</feature>
<accession>A0ABD2Z1U0</accession>
<feature type="domain" description="C3H1-type" evidence="7">
    <location>
        <begin position="280"/>
        <end position="308"/>
    </location>
</feature>
<keyword evidence="2 5" id="KW-0863">Zinc-finger</keyword>
<evidence type="ECO:0000313" key="9">
    <source>
        <dbReference type="Proteomes" id="UP001630127"/>
    </source>
</evidence>
<dbReference type="PROSITE" id="PS50103">
    <property type="entry name" value="ZF_C3H1"/>
    <property type="match status" value="5"/>
</dbReference>
<dbReference type="Proteomes" id="UP001630127">
    <property type="component" value="Unassembled WGS sequence"/>
</dbReference>
<proteinExistence type="predicted"/>
<dbReference type="Gene3D" id="4.10.1000.10">
    <property type="entry name" value="Zinc finger, CCCH-type"/>
    <property type="match status" value="2"/>
</dbReference>
<evidence type="ECO:0000256" key="6">
    <source>
        <dbReference type="SAM" id="MobiDB-lite"/>
    </source>
</evidence>
<keyword evidence="9" id="KW-1185">Reference proteome</keyword>
<keyword evidence="4" id="KW-0238">DNA-binding</keyword>
<dbReference type="PANTHER" id="PTHR12506:SF20">
    <property type="entry name" value="ZINC FINGER CCCH DOMAIN-CONTAINING PROTEIN 67"/>
    <property type="match status" value="1"/>
</dbReference>
<evidence type="ECO:0000256" key="1">
    <source>
        <dbReference type="ARBA" id="ARBA00022723"/>
    </source>
</evidence>
<dbReference type="InterPro" id="IPR036855">
    <property type="entry name" value="Znf_CCCH_sf"/>
</dbReference>
<feature type="region of interest" description="Disordered" evidence="6">
    <location>
        <begin position="259"/>
        <end position="278"/>
    </location>
</feature>
<protein>
    <recommendedName>
        <fullName evidence="7">C3H1-type domain-containing protein</fullName>
    </recommendedName>
</protein>
<feature type="domain" description="C3H1-type" evidence="7">
    <location>
        <begin position="498"/>
        <end position="526"/>
    </location>
</feature>
<evidence type="ECO:0000256" key="4">
    <source>
        <dbReference type="ARBA" id="ARBA00023125"/>
    </source>
</evidence>
<feature type="zinc finger region" description="C3H1-type" evidence="5">
    <location>
        <begin position="326"/>
        <end position="354"/>
    </location>
</feature>
<dbReference type="GO" id="GO:0003677">
    <property type="term" value="F:DNA binding"/>
    <property type="evidence" value="ECO:0007669"/>
    <property type="project" value="UniProtKB-KW"/>
</dbReference>
<dbReference type="SMART" id="SM00356">
    <property type="entry name" value="ZnF_C3H1"/>
    <property type="match status" value="5"/>
</dbReference>
<evidence type="ECO:0000256" key="3">
    <source>
        <dbReference type="ARBA" id="ARBA00022833"/>
    </source>
</evidence>
<dbReference type="InterPro" id="IPR050974">
    <property type="entry name" value="Plant_ZF_CCCH"/>
</dbReference>
<name>A0ABD2Z1U0_9GENT</name>
<gene>
    <name evidence="8" type="ORF">ACH5RR_025336</name>
</gene>
<dbReference type="EMBL" id="JBJUIK010000011">
    <property type="protein sequence ID" value="KAL3512619.1"/>
    <property type="molecule type" value="Genomic_DNA"/>
</dbReference>
<feature type="region of interest" description="Disordered" evidence="6">
    <location>
        <begin position="1"/>
        <end position="62"/>
    </location>
</feature>
<dbReference type="GO" id="GO:0003729">
    <property type="term" value="F:mRNA binding"/>
    <property type="evidence" value="ECO:0007669"/>
    <property type="project" value="UniProtKB-ARBA"/>
</dbReference>
<feature type="zinc finger region" description="C3H1-type" evidence="5">
    <location>
        <begin position="233"/>
        <end position="261"/>
    </location>
</feature>
<dbReference type="GO" id="GO:0008270">
    <property type="term" value="F:zinc ion binding"/>
    <property type="evidence" value="ECO:0007669"/>
    <property type="project" value="UniProtKB-KW"/>
</dbReference>
<feature type="compositionally biased region" description="Basic and acidic residues" evidence="6">
    <location>
        <begin position="1"/>
        <end position="17"/>
    </location>
</feature>
<feature type="domain" description="C3H1-type" evidence="7">
    <location>
        <begin position="233"/>
        <end position="261"/>
    </location>
</feature>
<evidence type="ECO:0000259" key="7">
    <source>
        <dbReference type="PROSITE" id="PS50103"/>
    </source>
</evidence>
<reference evidence="8 9" key="1">
    <citation type="submission" date="2024-11" db="EMBL/GenBank/DDBJ databases">
        <title>A near-complete genome assembly of Cinchona calisaya.</title>
        <authorList>
            <person name="Lian D.C."/>
            <person name="Zhao X.W."/>
            <person name="Wei L."/>
        </authorList>
    </citation>
    <scope>NUCLEOTIDE SEQUENCE [LARGE SCALE GENOMIC DNA]</scope>
    <source>
        <tissue evidence="8">Nenye</tissue>
    </source>
</reference>
<organism evidence="8 9">
    <name type="scientific">Cinchona calisaya</name>
    <dbReference type="NCBI Taxonomy" id="153742"/>
    <lineage>
        <taxon>Eukaryota</taxon>
        <taxon>Viridiplantae</taxon>
        <taxon>Streptophyta</taxon>
        <taxon>Embryophyta</taxon>
        <taxon>Tracheophyta</taxon>
        <taxon>Spermatophyta</taxon>
        <taxon>Magnoliopsida</taxon>
        <taxon>eudicotyledons</taxon>
        <taxon>Gunneridae</taxon>
        <taxon>Pentapetalae</taxon>
        <taxon>asterids</taxon>
        <taxon>lamiids</taxon>
        <taxon>Gentianales</taxon>
        <taxon>Rubiaceae</taxon>
        <taxon>Cinchonoideae</taxon>
        <taxon>Cinchoneae</taxon>
        <taxon>Cinchona</taxon>
    </lineage>
</organism>